<organism evidence="1 2">
    <name type="scientific">Rothia nasimurium</name>
    <dbReference type="NCBI Taxonomy" id="85336"/>
    <lineage>
        <taxon>Bacteria</taxon>
        <taxon>Bacillati</taxon>
        <taxon>Actinomycetota</taxon>
        <taxon>Actinomycetes</taxon>
        <taxon>Micrococcales</taxon>
        <taxon>Micrococcaceae</taxon>
        <taxon>Rothia</taxon>
    </lineage>
</organism>
<evidence type="ECO:0000313" key="1">
    <source>
        <dbReference type="EMBL" id="TFU22915.1"/>
    </source>
</evidence>
<accession>A0A4Y9F4D9</accession>
<proteinExistence type="predicted"/>
<dbReference type="OrthoDB" id="1780383at2"/>
<name>A0A4Y9F4D9_9MICC</name>
<protein>
    <submittedName>
        <fullName evidence="1">Phage portal protein</fullName>
    </submittedName>
</protein>
<dbReference type="InterPro" id="IPR021145">
    <property type="entry name" value="Portal_protein_SPP1_Gp6-like"/>
</dbReference>
<comment type="caution">
    <text evidence="1">The sequence shown here is derived from an EMBL/GenBank/DDBJ whole genome shotgun (WGS) entry which is preliminary data.</text>
</comment>
<reference evidence="1 2" key="1">
    <citation type="submission" date="2019-03" db="EMBL/GenBank/DDBJ databases">
        <title>Diversity of the mouse oral microbiome.</title>
        <authorList>
            <person name="Joseph S."/>
            <person name="Aduse-Opoku J."/>
            <person name="Curtis M."/>
            <person name="Wade W."/>
            <person name="Hashim A."/>
        </authorList>
    </citation>
    <scope>NUCLEOTIDE SEQUENCE [LARGE SCALE GENOMIC DNA]</scope>
    <source>
        <strain evidence="2">irhom_31</strain>
    </source>
</reference>
<dbReference type="AlphaFoldDB" id="A0A4Y9F4D9"/>
<dbReference type="EMBL" id="SPQC01000012">
    <property type="protein sequence ID" value="TFU22915.1"/>
    <property type="molecule type" value="Genomic_DNA"/>
</dbReference>
<dbReference type="Proteomes" id="UP000297951">
    <property type="component" value="Unassembled WGS sequence"/>
</dbReference>
<dbReference type="RefSeq" id="WP_135011963.1">
    <property type="nucleotide sequence ID" value="NZ_JADGLK010000012.1"/>
</dbReference>
<evidence type="ECO:0000313" key="2">
    <source>
        <dbReference type="Proteomes" id="UP000297951"/>
    </source>
</evidence>
<sequence>MALSDDEVREALQTAWSKAQDDKQKLSRLRDYLGGTQLKPKVPLNVDPQMHDLVRRSTTNLMRLAVDIPARMAFVEGFWQVDPVNGGVDLNPPEWGIWAQSGFRAQQVTVFKTSLTYGRAYVMVDPVDGVLRLLTTMDTVAFFRDPVNDRVPMFAVTTRTYPTGKCELVFMDDERIITVPTDNTMGNVFSPEWLDSPDVLVQEHQLGQCPVVSFPCHLDDEGNAMGVVEPLIPAQDRVNQSAFDLLVTQGYGSFAVRWASGMIGEPVINEKTGEPIKDANGFIISKPIELSQARMLVTEAPDAKFGTLAGTPVDGFVTALDNAIRTFAVMANIPPHSLLGSMNNLSGETIEAAMGQTKRFTHMLKVSWGESVTQLMGLVRRCYGFPEPQDAQYQVRWADMNDQSMAQIVDALGKASASLGVPGRGLWSRIPGTTDADIIKWDNMAQDEKLAENLDGTGTVVSAGRERITLDLFGGEHEPGTSGADSP</sequence>
<gene>
    <name evidence="1" type="ORF">E4U03_04680</name>
</gene>
<dbReference type="Pfam" id="PF05133">
    <property type="entry name" value="SPP1_portal"/>
    <property type="match status" value="1"/>
</dbReference>